<keyword evidence="4 7" id="KW-0812">Transmembrane</keyword>
<dbReference type="InterPro" id="IPR000515">
    <property type="entry name" value="MetI-like"/>
</dbReference>
<keyword evidence="5 7" id="KW-1133">Transmembrane helix</keyword>
<evidence type="ECO:0000256" key="2">
    <source>
        <dbReference type="ARBA" id="ARBA00022448"/>
    </source>
</evidence>
<feature type="transmembrane region" description="Helical" evidence="7">
    <location>
        <begin position="228"/>
        <end position="247"/>
    </location>
</feature>
<keyword evidence="2 7" id="KW-0813">Transport</keyword>
<protein>
    <submittedName>
        <fullName evidence="9">ABC transporter permease</fullName>
    </submittedName>
</protein>
<feature type="transmembrane region" description="Helical" evidence="7">
    <location>
        <begin position="133"/>
        <end position="152"/>
    </location>
</feature>
<dbReference type="Gene3D" id="1.10.3720.10">
    <property type="entry name" value="MetI-like"/>
    <property type="match status" value="1"/>
</dbReference>
<dbReference type="CDD" id="cd06261">
    <property type="entry name" value="TM_PBP2"/>
    <property type="match status" value="1"/>
</dbReference>
<reference evidence="9 10" key="1">
    <citation type="submission" date="2021-07" db="EMBL/GenBank/DDBJ databases">
        <title>Sphingomonas sp.</title>
        <authorList>
            <person name="Feng G."/>
            <person name="Li J."/>
            <person name="Pan M."/>
        </authorList>
    </citation>
    <scope>NUCLEOTIDE SEQUENCE [LARGE SCALE GENOMIC DNA]</scope>
    <source>
        <strain evidence="9 10">RRHST34</strain>
    </source>
</reference>
<dbReference type="PANTHER" id="PTHR30151:SF38">
    <property type="entry name" value="ALIPHATIC SULFONATES TRANSPORT PERMEASE PROTEIN SSUC-RELATED"/>
    <property type="match status" value="1"/>
</dbReference>
<dbReference type="Pfam" id="PF00528">
    <property type="entry name" value="BPD_transp_1"/>
    <property type="match status" value="1"/>
</dbReference>
<comment type="similarity">
    <text evidence="7">Belongs to the binding-protein-dependent transport system permease family.</text>
</comment>
<dbReference type="Proteomes" id="UP000759103">
    <property type="component" value="Unassembled WGS sequence"/>
</dbReference>
<feature type="transmembrane region" description="Helical" evidence="7">
    <location>
        <begin position="107"/>
        <end position="127"/>
    </location>
</feature>
<keyword evidence="6 7" id="KW-0472">Membrane</keyword>
<organism evidence="9 10">
    <name type="scientific">Sphingomonas citri</name>
    <dbReference type="NCBI Taxonomy" id="2862499"/>
    <lineage>
        <taxon>Bacteria</taxon>
        <taxon>Pseudomonadati</taxon>
        <taxon>Pseudomonadota</taxon>
        <taxon>Alphaproteobacteria</taxon>
        <taxon>Sphingomonadales</taxon>
        <taxon>Sphingomonadaceae</taxon>
        <taxon>Sphingomonas</taxon>
    </lineage>
</organism>
<accession>A0ABS7BL77</accession>
<evidence type="ECO:0000256" key="5">
    <source>
        <dbReference type="ARBA" id="ARBA00022989"/>
    </source>
</evidence>
<dbReference type="PROSITE" id="PS50928">
    <property type="entry name" value="ABC_TM1"/>
    <property type="match status" value="1"/>
</dbReference>
<dbReference type="EMBL" id="JAHXZN010000001">
    <property type="protein sequence ID" value="MBW6530372.1"/>
    <property type="molecule type" value="Genomic_DNA"/>
</dbReference>
<feature type="domain" description="ABC transmembrane type-1" evidence="8">
    <location>
        <begin position="67"/>
        <end position="247"/>
    </location>
</feature>
<comment type="subcellular location">
    <subcellularLocation>
        <location evidence="1 7">Cell membrane</location>
        <topology evidence="1 7">Multi-pass membrane protein</topology>
    </subcellularLocation>
</comment>
<keyword evidence="3" id="KW-1003">Cell membrane</keyword>
<feature type="transmembrane region" description="Helical" evidence="7">
    <location>
        <begin position="196"/>
        <end position="216"/>
    </location>
</feature>
<dbReference type="InterPro" id="IPR035906">
    <property type="entry name" value="MetI-like_sf"/>
</dbReference>
<evidence type="ECO:0000259" key="8">
    <source>
        <dbReference type="PROSITE" id="PS50928"/>
    </source>
</evidence>
<evidence type="ECO:0000313" key="10">
    <source>
        <dbReference type="Proteomes" id="UP000759103"/>
    </source>
</evidence>
<keyword evidence="10" id="KW-1185">Reference proteome</keyword>
<evidence type="ECO:0000256" key="6">
    <source>
        <dbReference type="ARBA" id="ARBA00023136"/>
    </source>
</evidence>
<evidence type="ECO:0000256" key="4">
    <source>
        <dbReference type="ARBA" id="ARBA00022692"/>
    </source>
</evidence>
<feature type="transmembrane region" description="Helical" evidence="7">
    <location>
        <begin position="74"/>
        <end position="95"/>
    </location>
</feature>
<evidence type="ECO:0000256" key="1">
    <source>
        <dbReference type="ARBA" id="ARBA00004651"/>
    </source>
</evidence>
<evidence type="ECO:0000256" key="7">
    <source>
        <dbReference type="RuleBase" id="RU363032"/>
    </source>
</evidence>
<dbReference type="RefSeq" id="WP_219747740.1">
    <property type="nucleotide sequence ID" value="NZ_JAHXZN010000001.1"/>
</dbReference>
<proteinExistence type="inferred from homology"/>
<dbReference type="SUPFAM" id="SSF161098">
    <property type="entry name" value="MetI-like"/>
    <property type="match status" value="1"/>
</dbReference>
<sequence>MPLPTHARSTLRRDPLQSRWLSPLLLLLVWEGLCRLGVIPAHTLAAPSSVGSTLAQMIGSGDLPINLAVSLRRAILGLIIGATVGVALALAAGLARRGDAWIDPLVQVKRTIPVVALTPLFIIWFGIGETTKIALIAFAAMLPVYINLHAGIRGVDVRLMDAARSFGLGRAALIREVVLPGALPALLTGLRYALSISVLMLVFAEQINASAGLGYLINNARDAMRTDIIVVCLLVYALLGLTGDALVRAIETRTLAWCPALVEA</sequence>
<name>A0ABS7BL77_9SPHN</name>
<evidence type="ECO:0000256" key="3">
    <source>
        <dbReference type="ARBA" id="ARBA00022475"/>
    </source>
</evidence>
<evidence type="ECO:0000313" key="9">
    <source>
        <dbReference type="EMBL" id="MBW6530372.1"/>
    </source>
</evidence>
<gene>
    <name evidence="9" type="ORF">KZ820_06460</name>
</gene>
<dbReference type="PANTHER" id="PTHR30151">
    <property type="entry name" value="ALKANE SULFONATE ABC TRANSPORTER-RELATED, MEMBRANE SUBUNIT"/>
    <property type="match status" value="1"/>
</dbReference>
<comment type="caution">
    <text evidence="9">The sequence shown here is derived from an EMBL/GenBank/DDBJ whole genome shotgun (WGS) entry which is preliminary data.</text>
</comment>